<keyword evidence="4" id="KW-0862">Zinc</keyword>
<keyword evidence="8" id="KW-1185">Reference proteome</keyword>
<keyword evidence="2" id="KW-0479">Metal-binding</keyword>
<dbReference type="GO" id="GO:0048188">
    <property type="term" value="C:Set1C/COMPASS complex"/>
    <property type="evidence" value="ECO:0007669"/>
    <property type="project" value="InterPro"/>
</dbReference>
<gene>
    <name evidence="7" type="ORF">FE257_012424</name>
</gene>
<dbReference type="PANTHER" id="PTHR46174">
    <property type="entry name" value="CXXC-TYPE ZINC FINGER PROTEIN 1"/>
    <property type="match status" value="1"/>
</dbReference>
<dbReference type="GO" id="GO:0008270">
    <property type="term" value="F:zinc ion binding"/>
    <property type="evidence" value="ECO:0007669"/>
    <property type="project" value="UniProtKB-KW"/>
</dbReference>
<dbReference type="InterPro" id="IPR037869">
    <property type="entry name" value="Spp1/CFP1"/>
</dbReference>
<keyword evidence="5" id="KW-0539">Nucleus</keyword>
<evidence type="ECO:0000256" key="3">
    <source>
        <dbReference type="ARBA" id="ARBA00022771"/>
    </source>
</evidence>
<evidence type="ECO:0000256" key="2">
    <source>
        <dbReference type="ARBA" id="ARBA00022723"/>
    </source>
</evidence>
<comment type="subcellular location">
    <subcellularLocation>
        <location evidence="1">Nucleus</location>
    </subcellularLocation>
</comment>
<dbReference type="GO" id="GO:0045893">
    <property type="term" value="P:positive regulation of DNA-templated transcription"/>
    <property type="evidence" value="ECO:0007669"/>
    <property type="project" value="TreeGrafter"/>
</dbReference>
<comment type="caution">
    <text evidence="7">The sequence shown here is derived from an EMBL/GenBank/DDBJ whole genome shotgun (WGS) entry which is preliminary data.</text>
</comment>
<evidence type="ECO:0000256" key="6">
    <source>
        <dbReference type="SAM" id="MobiDB-lite"/>
    </source>
</evidence>
<evidence type="ECO:0000256" key="5">
    <source>
        <dbReference type="ARBA" id="ARBA00023242"/>
    </source>
</evidence>
<dbReference type="PANTHER" id="PTHR46174:SF1">
    <property type="entry name" value="CXXC-TYPE ZINC FINGER PROTEIN 1"/>
    <property type="match status" value="1"/>
</dbReference>
<reference evidence="7" key="1">
    <citation type="journal article" date="2019" name="Beilstein J. Org. Chem.">
        <title>Nanangenines: drimane sesquiterpenoids as the dominant metabolite cohort of a novel Australian fungus, Aspergillus nanangensis.</title>
        <authorList>
            <person name="Lacey H.J."/>
            <person name="Gilchrist C.L.M."/>
            <person name="Crombie A."/>
            <person name="Kalaitzis J.A."/>
            <person name="Vuong D."/>
            <person name="Rutledge P.J."/>
            <person name="Turner P."/>
            <person name="Pitt J.I."/>
            <person name="Lacey E."/>
            <person name="Chooi Y.H."/>
            <person name="Piggott A.M."/>
        </authorList>
    </citation>
    <scope>NUCLEOTIDE SEQUENCE</scope>
    <source>
        <strain evidence="7">MST-FP2251</strain>
    </source>
</reference>
<feature type="compositionally biased region" description="Acidic residues" evidence="6">
    <location>
        <begin position="212"/>
        <end position="228"/>
    </location>
</feature>
<dbReference type="AlphaFoldDB" id="A0AAD4CWC4"/>
<accession>A0AAD4CWC4</accession>
<organism evidence="7 8">
    <name type="scientific">Aspergillus nanangensis</name>
    <dbReference type="NCBI Taxonomy" id="2582783"/>
    <lineage>
        <taxon>Eukaryota</taxon>
        <taxon>Fungi</taxon>
        <taxon>Dikarya</taxon>
        <taxon>Ascomycota</taxon>
        <taxon>Pezizomycotina</taxon>
        <taxon>Eurotiomycetes</taxon>
        <taxon>Eurotiomycetidae</taxon>
        <taxon>Eurotiales</taxon>
        <taxon>Aspergillaceae</taxon>
        <taxon>Aspergillus</taxon>
        <taxon>Aspergillus subgen. Circumdati</taxon>
    </lineage>
</organism>
<feature type="compositionally biased region" description="Basic and acidic residues" evidence="6">
    <location>
        <begin position="92"/>
        <end position="102"/>
    </location>
</feature>
<name>A0AAD4CWC4_ASPNN</name>
<proteinExistence type="predicted"/>
<feature type="region of interest" description="Disordered" evidence="6">
    <location>
        <begin position="200"/>
        <end position="228"/>
    </location>
</feature>
<evidence type="ECO:0000313" key="7">
    <source>
        <dbReference type="EMBL" id="KAF9893013.1"/>
    </source>
</evidence>
<reference evidence="7" key="2">
    <citation type="submission" date="2020-02" db="EMBL/GenBank/DDBJ databases">
        <authorList>
            <person name="Gilchrist C.L.M."/>
            <person name="Chooi Y.-H."/>
        </authorList>
    </citation>
    <scope>NUCLEOTIDE SEQUENCE</scope>
    <source>
        <strain evidence="7">MST-FP2251</strain>
    </source>
</reference>
<protein>
    <submittedName>
        <fullName evidence="7">Uncharacterized protein</fullName>
    </submittedName>
</protein>
<feature type="region of interest" description="Disordered" evidence="6">
    <location>
        <begin position="78"/>
        <end position="111"/>
    </location>
</feature>
<evidence type="ECO:0000256" key="1">
    <source>
        <dbReference type="ARBA" id="ARBA00004123"/>
    </source>
</evidence>
<evidence type="ECO:0000313" key="8">
    <source>
        <dbReference type="Proteomes" id="UP001194746"/>
    </source>
</evidence>
<keyword evidence="3" id="KW-0863">Zinc-finger</keyword>
<dbReference type="Proteomes" id="UP001194746">
    <property type="component" value="Unassembled WGS sequence"/>
</dbReference>
<dbReference type="EMBL" id="VCAU01000009">
    <property type="protein sequence ID" value="KAF9893013.1"/>
    <property type="molecule type" value="Genomic_DNA"/>
</dbReference>
<evidence type="ECO:0000256" key="4">
    <source>
        <dbReference type="ARBA" id="ARBA00022833"/>
    </source>
</evidence>
<sequence length="299" mass="33702">MCRLDGCRKPARYNRKNLSKYCSDEHGRELMRLKTRLLNLKKEQDEDLGSRGGILTPGELKAVVMGVSSASEFRILGERILSPPPEEENTETGEKSTKKLGLDADPDGLTYSPTEASKIQGLRAHRDGLIHRQQMLKARDTFLGLVRQRSKAIVEKLKQTDPKGGWKDICGFDSRLAWSDEEFDEWRLSEIGSKALKAGTPEALASSYPEATDADGDTAMDDTKSDEDELASLSRGVCTKKRCERHKQWVKVQQQELIFEEEVLGQDLVTCEKEALNVVEQAMLRMWAEKDNDQVDDVK</sequence>